<dbReference type="Proteomes" id="UP000287247">
    <property type="component" value="Unassembled WGS sequence"/>
</dbReference>
<name>A0A401IJJ7_APHSA</name>
<reference evidence="2" key="1">
    <citation type="submission" date="2017-05" db="EMBL/GenBank/DDBJ databases">
        <title>Physiological properties and genetic analysis related to exopolysaccharide production of fresh-water unicellular cyanobacterium Aphanothece sacrum, Suizenji Nori, that has been cultured as a food source in Japan.</title>
        <authorList>
            <person name="Kanesaki Y."/>
            <person name="Yoshikawa S."/>
            <person name="Ohki K."/>
        </authorList>
    </citation>
    <scope>NUCLEOTIDE SEQUENCE [LARGE SCALE GENOMIC DNA]</scope>
    <source>
        <strain evidence="2">FPU1</strain>
    </source>
</reference>
<organism evidence="1 2">
    <name type="scientific">Aphanothece sacrum FPU1</name>
    <dbReference type="NCBI Taxonomy" id="1920663"/>
    <lineage>
        <taxon>Bacteria</taxon>
        <taxon>Bacillati</taxon>
        <taxon>Cyanobacteriota</taxon>
        <taxon>Cyanophyceae</taxon>
        <taxon>Oscillatoriophycideae</taxon>
        <taxon>Chroococcales</taxon>
        <taxon>Aphanothecaceae</taxon>
        <taxon>Aphanothece</taxon>
    </lineage>
</organism>
<keyword evidence="2" id="KW-1185">Reference proteome</keyword>
<protein>
    <submittedName>
        <fullName evidence="1">Uncharacterized protein</fullName>
    </submittedName>
</protein>
<comment type="caution">
    <text evidence="1">The sequence shown here is derived from an EMBL/GenBank/DDBJ whole genome shotgun (WGS) entry which is preliminary data.</text>
</comment>
<dbReference type="OrthoDB" id="467329at2"/>
<dbReference type="RefSeq" id="WP_124976547.1">
    <property type="nucleotide sequence ID" value="NZ_BDQK01000013.1"/>
</dbReference>
<dbReference type="EMBL" id="BDQK01000013">
    <property type="protein sequence ID" value="GBF81350.1"/>
    <property type="molecule type" value="Genomic_DNA"/>
</dbReference>
<gene>
    <name evidence="1" type="ORF">AsFPU1_2763</name>
</gene>
<evidence type="ECO:0000313" key="2">
    <source>
        <dbReference type="Proteomes" id="UP000287247"/>
    </source>
</evidence>
<evidence type="ECO:0000313" key="1">
    <source>
        <dbReference type="EMBL" id="GBF81350.1"/>
    </source>
</evidence>
<proteinExistence type="predicted"/>
<dbReference type="AlphaFoldDB" id="A0A401IJJ7"/>
<accession>A0A401IJJ7</accession>
<sequence>MSTQQKHPLTLQLDAEAVAMFLGISDTDKEKLEILVSSLFKEYKQSNHETLKKTMDEISQNAQERGLTPEILEDILAEEE</sequence>